<evidence type="ECO:0000313" key="1">
    <source>
        <dbReference type="EMBL" id="SBT10658.1"/>
    </source>
</evidence>
<protein>
    <submittedName>
        <fullName evidence="1">Uncharacterized protein</fullName>
    </submittedName>
</protein>
<accession>A0A1A8Y2N7</accession>
<organism evidence="1 2">
    <name type="scientific">Candidatus Propionivibrio aalborgensis</name>
    <dbReference type="NCBI Taxonomy" id="1860101"/>
    <lineage>
        <taxon>Bacteria</taxon>
        <taxon>Pseudomonadati</taxon>
        <taxon>Pseudomonadota</taxon>
        <taxon>Betaproteobacteria</taxon>
        <taxon>Rhodocyclales</taxon>
        <taxon>Rhodocyclaceae</taxon>
        <taxon>Propionivibrio</taxon>
    </lineage>
</organism>
<dbReference type="AlphaFoldDB" id="A0A1A8Y2N7"/>
<sequence length="94" mass="10791">MNQDQSIAASEIHAERVGICMDSGISEADAEAQGRKERERYIRSLDVRYVLDMPFGERRGYLDRMEVMKGKPYVDVIKSDIQTAWLRKKNAGHC</sequence>
<dbReference type="RefSeq" id="WP_186412233.1">
    <property type="nucleotide sequence ID" value="NZ_FLQY01000364.1"/>
</dbReference>
<evidence type="ECO:0000313" key="2">
    <source>
        <dbReference type="Proteomes" id="UP000199600"/>
    </source>
</evidence>
<keyword evidence="2" id="KW-1185">Reference proteome</keyword>
<dbReference type="Proteomes" id="UP000199600">
    <property type="component" value="Unassembled WGS sequence"/>
</dbReference>
<gene>
    <name evidence="1" type="ORF">PROAA_610018</name>
</gene>
<dbReference type="EMBL" id="FLQY01000364">
    <property type="protein sequence ID" value="SBT10658.1"/>
    <property type="molecule type" value="Genomic_DNA"/>
</dbReference>
<proteinExistence type="predicted"/>
<name>A0A1A8Y2N7_9RHOO</name>
<reference evidence="1 2" key="1">
    <citation type="submission" date="2016-06" db="EMBL/GenBank/DDBJ databases">
        <authorList>
            <person name="Kjaerup R.B."/>
            <person name="Dalgaard T.S."/>
            <person name="Juul-Madsen H.R."/>
        </authorList>
    </citation>
    <scope>NUCLEOTIDE SEQUENCE [LARGE SCALE GENOMIC DNA]</scope>
    <source>
        <strain evidence="1">2</strain>
    </source>
</reference>